<evidence type="ECO:0000313" key="2">
    <source>
        <dbReference type="EMBL" id="MBR7826889.1"/>
    </source>
</evidence>
<feature type="domain" description="N-acetyltransferase" evidence="1">
    <location>
        <begin position="3"/>
        <end position="137"/>
    </location>
</feature>
<dbReference type="AlphaFoldDB" id="A0A941IH68"/>
<dbReference type="RefSeq" id="WP_212518033.1">
    <property type="nucleotide sequence ID" value="NZ_JAGSOH010000024.1"/>
</dbReference>
<dbReference type="Gene3D" id="3.40.630.30">
    <property type="match status" value="1"/>
</dbReference>
<dbReference type="EC" id="2.3.1.-" evidence="2"/>
<evidence type="ECO:0000259" key="1">
    <source>
        <dbReference type="PROSITE" id="PS51186"/>
    </source>
</evidence>
<dbReference type="PROSITE" id="PS51186">
    <property type="entry name" value="GNAT"/>
    <property type="match status" value="1"/>
</dbReference>
<name>A0A941IH68_9ACTN</name>
<keyword evidence="2" id="KW-0012">Acyltransferase</keyword>
<accession>A0A941IH68</accession>
<comment type="caution">
    <text evidence="2">The sequence shown here is derived from an EMBL/GenBank/DDBJ whole genome shotgun (WGS) entry which is preliminary data.</text>
</comment>
<dbReference type="InterPro" id="IPR016181">
    <property type="entry name" value="Acyl_CoA_acyltransferase"/>
</dbReference>
<dbReference type="InterPro" id="IPR041496">
    <property type="entry name" value="YitH/HolE_GNAT"/>
</dbReference>
<dbReference type="PANTHER" id="PTHR47237:SF1">
    <property type="entry name" value="SLL0310 PROTEIN"/>
    <property type="match status" value="1"/>
</dbReference>
<dbReference type="GO" id="GO:0016747">
    <property type="term" value="F:acyltransferase activity, transferring groups other than amino-acyl groups"/>
    <property type="evidence" value="ECO:0007669"/>
    <property type="project" value="InterPro"/>
</dbReference>
<keyword evidence="2" id="KW-0808">Transferase</keyword>
<dbReference type="CDD" id="cd04301">
    <property type="entry name" value="NAT_SF"/>
    <property type="match status" value="1"/>
</dbReference>
<protein>
    <submittedName>
        <fullName evidence="2">GNAT family N-acetyltransferase</fullName>
        <ecNumber evidence="2">2.3.1.-</ecNumber>
    </submittedName>
</protein>
<evidence type="ECO:0000313" key="3">
    <source>
        <dbReference type="Proteomes" id="UP000676325"/>
    </source>
</evidence>
<proteinExistence type="predicted"/>
<dbReference type="PANTHER" id="PTHR47237">
    <property type="entry name" value="SLL0310 PROTEIN"/>
    <property type="match status" value="1"/>
</dbReference>
<dbReference type="Proteomes" id="UP000676325">
    <property type="component" value="Unassembled WGS sequence"/>
</dbReference>
<dbReference type="EMBL" id="JAGSOH010000024">
    <property type="protein sequence ID" value="MBR7826889.1"/>
    <property type="molecule type" value="Genomic_DNA"/>
</dbReference>
<gene>
    <name evidence="2" type="ORF">KDK95_11295</name>
</gene>
<dbReference type="Gene3D" id="3.40.630.90">
    <property type="match status" value="1"/>
</dbReference>
<dbReference type="Pfam" id="PF18014">
    <property type="entry name" value="Acetyltransf_18"/>
    <property type="match status" value="1"/>
</dbReference>
<keyword evidence="3" id="KW-1185">Reference proteome</keyword>
<dbReference type="SUPFAM" id="SSF55729">
    <property type="entry name" value="Acyl-CoA N-acyltransferases (Nat)"/>
    <property type="match status" value="1"/>
</dbReference>
<reference evidence="2" key="1">
    <citation type="submission" date="2021-04" db="EMBL/GenBank/DDBJ databases">
        <title>Genome based classification of Actinospica acidithermotolerans sp. nov., an actinobacterium isolated from an Indonesian hot spring.</title>
        <authorList>
            <person name="Kusuma A.B."/>
            <person name="Putra K.E."/>
            <person name="Nafisah S."/>
            <person name="Loh J."/>
            <person name="Nouioui I."/>
            <person name="Goodfellow M."/>
        </authorList>
    </citation>
    <scope>NUCLEOTIDE SEQUENCE</scope>
    <source>
        <strain evidence="2">MGRD01-02</strain>
    </source>
</reference>
<sequence length="281" mass="30724">MGFEIGPARPGEWDQVVLWAAKEGWNPGRHDSEHFLMQDPRGFLLGRLDGKVVSAISVVNYSPDYAFLGYYLVRPDRRGQGFGIATWKAGMQHAGSRTIGLDGVPDQQDNYRTQGFLPAYTTVRYRGRPNLEHKAEDVEGVVPVGPEHLDLLAALDAAGHPADRHPFASRWAADPRHVTRARFRDGLLTGYGVLRPANEGVRIGPLLATTPRDAAAVLASLLREAGDATVAIDIPEPHHVARNLAELHGLTPSSRTARMYTGPIRSLQQSLVYGVMSLELG</sequence>
<dbReference type="InterPro" id="IPR052729">
    <property type="entry name" value="Acyl/Acetyltrans_Enzymes"/>
</dbReference>
<organism evidence="2 3">
    <name type="scientific">Actinospica acidithermotolerans</name>
    <dbReference type="NCBI Taxonomy" id="2828514"/>
    <lineage>
        <taxon>Bacteria</taxon>
        <taxon>Bacillati</taxon>
        <taxon>Actinomycetota</taxon>
        <taxon>Actinomycetes</taxon>
        <taxon>Catenulisporales</taxon>
        <taxon>Actinospicaceae</taxon>
        <taxon>Actinospica</taxon>
    </lineage>
</organism>
<dbReference type="Pfam" id="PF00583">
    <property type="entry name" value="Acetyltransf_1"/>
    <property type="match status" value="1"/>
</dbReference>
<dbReference type="InterPro" id="IPR000182">
    <property type="entry name" value="GNAT_dom"/>
</dbReference>